<evidence type="ECO:0000256" key="1">
    <source>
        <dbReference type="ARBA" id="ARBA00004651"/>
    </source>
</evidence>
<name>A0ABW7WZT8_9NOCA</name>
<dbReference type="Gene3D" id="1.20.1250.20">
    <property type="entry name" value="MFS general substrate transporter like domains"/>
    <property type="match status" value="1"/>
</dbReference>
<dbReference type="CDD" id="cd17321">
    <property type="entry name" value="MFS_MMR_MDR_like"/>
    <property type="match status" value="1"/>
</dbReference>
<feature type="transmembrane region" description="Helical" evidence="5">
    <location>
        <begin position="201"/>
        <end position="223"/>
    </location>
</feature>
<feature type="transmembrane region" description="Helical" evidence="5">
    <location>
        <begin position="85"/>
        <end position="104"/>
    </location>
</feature>
<feature type="transmembrane region" description="Helical" evidence="5">
    <location>
        <begin position="365"/>
        <end position="389"/>
    </location>
</feature>
<feature type="transmembrane region" description="Helical" evidence="5">
    <location>
        <begin position="271"/>
        <end position="296"/>
    </location>
</feature>
<dbReference type="PANTHER" id="PTHR42718">
    <property type="entry name" value="MAJOR FACILITATOR SUPERFAMILY MULTIDRUG TRANSPORTER MFSC"/>
    <property type="match status" value="1"/>
</dbReference>
<evidence type="ECO:0000259" key="6">
    <source>
        <dbReference type="PROSITE" id="PS50850"/>
    </source>
</evidence>
<dbReference type="InterPro" id="IPR020846">
    <property type="entry name" value="MFS_dom"/>
</dbReference>
<evidence type="ECO:0000313" key="7">
    <source>
        <dbReference type="EMBL" id="MFI2474309.1"/>
    </source>
</evidence>
<comment type="caution">
    <text evidence="7">The sequence shown here is derived from an EMBL/GenBank/DDBJ whole genome shotgun (WGS) entry which is preliminary data.</text>
</comment>
<dbReference type="SUPFAM" id="SSF103473">
    <property type="entry name" value="MFS general substrate transporter"/>
    <property type="match status" value="2"/>
</dbReference>
<protein>
    <submittedName>
        <fullName evidence="7">MFS transporter</fullName>
    </submittedName>
</protein>
<feature type="transmembrane region" description="Helical" evidence="5">
    <location>
        <begin position="172"/>
        <end position="189"/>
    </location>
</feature>
<dbReference type="Gene3D" id="1.20.1720.10">
    <property type="entry name" value="Multidrug resistance protein D"/>
    <property type="match status" value="1"/>
</dbReference>
<keyword evidence="8" id="KW-1185">Reference proteome</keyword>
<evidence type="ECO:0000256" key="5">
    <source>
        <dbReference type="SAM" id="Phobius"/>
    </source>
</evidence>
<dbReference type="PANTHER" id="PTHR42718:SF48">
    <property type="entry name" value="CONSERVED TWO-DOMAIN MEMBRANE PROTEIN-RELATED"/>
    <property type="match status" value="1"/>
</dbReference>
<feature type="transmembrane region" description="Helical" evidence="5">
    <location>
        <begin position="17"/>
        <end position="40"/>
    </location>
</feature>
<organism evidence="7 8">
    <name type="scientific">Nocardia xishanensis</name>
    <dbReference type="NCBI Taxonomy" id="238964"/>
    <lineage>
        <taxon>Bacteria</taxon>
        <taxon>Bacillati</taxon>
        <taxon>Actinomycetota</taxon>
        <taxon>Actinomycetes</taxon>
        <taxon>Mycobacteriales</taxon>
        <taxon>Nocardiaceae</taxon>
        <taxon>Nocardia</taxon>
    </lineage>
</organism>
<accession>A0ABW7WZT8</accession>
<dbReference type="Pfam" id="PF07690">
    <property type="entry name" value="MFS_1"/>
    <property type="match status" value="1"/>
</dbReference>
<proteinExistence type="predicted"/>
<feature type="transmembrane region" description="Helical" evidence="5">
    <location>
        <begin position="332"/>
        <end position="353"/>
    </location>
</feature>
<dbReference type="InterPro" id="IPR036259">
    <property type="entry name" value="MFS_trans_sf"/>
</dbReference>
<comment type="subcellular location">
    <subcellularLocation>
        <location evidence="1">Cell membrane</location>
        <topology evidence="1">Multi-pass membrane protein</topology>
    </subcellularLocation>
</comment>
<feature type="transmembrane region" description="Helical" evidence="5">
    <location>
        <begin position="439"/>
        <end position="457"/>
    </location>
</feature>
<feature type="transmembrane region" description="Helical" evidence="5">
    <location>
        <begin position="410"/>
        <end position="427"/>
    </location>
</feature>
<feature type="transmembrane region" description="Helical" evidence="5">
    <location>
        <begin position="52"/>
        <end position="73"/>
    </location>
</feature>
<dbReference type="Proteomes" id="UP001611415">
    <property type="component" value="Unassembled WGS sequence"/>
</dbReference>
<feature type="transmembrane region" description="Helical" evidence="5">
    <location>
        <begin position="146"/>
        <end position="166"/>
    </location>
</feature>
<dbReference type="PRINTS" id="PR01036">
    <property type="entry name" value="TCRTETB"/>
</dbReference>
<sequence length="476" mass="48138">MNTVAPEADRSATDPRLVLAIVSVGVLLSSLDLFIVNVALPDMARDFGNAELAGLSWVLNAYAIVFAALLVPAGRLGDRGSNRTTFLLGLAVFVLGSALCAAAWNVAALVAFRVLQAVGGAMLTSSSLGLVLAATPPERRATAVRLWVAFGGLGAALGPVIGGLLVEIDWRWVFLVNVPIGLGAVVVGLRKLPDPRGDGGALPDLFGAVALVGAIASLVLSLVKGEDWGWTSPQTLGAFAAAVVFGVAFAISSARHHSPVVDPGLLRAPNFALMAANSVLFQVAFAGMLLSVVLWAQNVWGWSALRTGLAIAPGPLAVPIVAILAGRLIGRVGAGPVIAAGGVAFAAGMVWWARAIELAPDYLTGLLPGMVVSGLGVGLTLPTAFAAGTSGLPPQRFATGSAVLSMARQIGLAVGVAVLVAVLGSPADPPALLDAFRHAWYVVAAVALAAGVVGLGARMPRPAVQPAPEAPAAART</sequence>
<evidence type="ECO:0000256" key="3">
    <source>
        <dbReference type="ARBA" id="ARBA00022989"/>
    </source>
</evidence>
<reference evidence="7 8" key="1">
    <citation type="submission" date="2024-10" db="EMBL/GenBank/DDBJ databases">
        <title>The Natural Products Discovery Center: Release of the First 8490 Sequenced Strains for Exploring Actinobacteria Biosynthetic Diversity.</title>
        <authorList>
            <person name="Kalkreuter E."/>
            <person name="Kautsar S.A."/>
            <person name="Yang D."/>
            <person name="Bader C.D."/>
            <person name="Teijaro C.N."/>
            <person name="Fluegel L."/>
            <person name="Davis C.M."/>
            <person name="Simpson J.R."/>
            <person name="Lauterbach L."/>
            <person name="Steele A.D."/>
            <person name="Gui C."/>
            <person name="Meng S."/>
            <person name="Li G."/>
            <person name="Viehrig K."/>
            <person name="Ye F."/>
            <person name="Su P."/>
            <person name="Kiefer A.F."/>
            <person name="Nichols A."/>
            <person name="Cepeda A.J."/>
            <person name="Yan W."/>
            <person name="Fan B."/>
            <person name="Jiang Y."/>
            <person name="Adhikari A."/>
            <person name="Zheng C.-J."/>
            <person name="Schuster L."/>
            <person name="Cowan T.M."/>
            <person name="Smanski M.J."/>
            <person name="Chevrette M.G."/>
            <person name="De Carvalho L.P.S."/>
            <person name="Shen B."/>
        </authorList>
    </citation>
    <scope>NUCLEOTIDE SEQUENCE [LARGE SCALE GENOMIC DNA]</scope>
    <source>
        <strain evidence="7 8">NPDC019275</strain>
    </source>
</reference>
<evidence type="ECO:0000313" key="8">
    <source>
        <dbReference type="Proteomes" id="UP001611415"/>
    </source>
</evidence>
<dbReference type="RefSeq" id="WP_397092639.1">
    <property type="nucleotide sequence ID" value="NZ_JBIRYO010000007.1"/>
</dbReference>
<feature type="transmembrane region" description="Helical" evidence="5">
    <location>
        <begin position="235"/>
        <end position="251"/>
    </location>
</feature>
<dbReference type="PROSITE" id="PS50850">
    <property type="entry name" value="MFS"/>
    <property type="match status" value="1"/>
</dbReference>
<evidence type="ECO:0000256" key="4">
    <source>
        <dbReference type="ARBA" id="ARBA00023136"/>
    </source>
</evidence>
<keyword evidence="2 5" id="KW-0812">Transmembrane</keyword>
<keyword evidence="4 5" id="KW-0472">Membrane</keyword>
<keyword evidence="3 5" id="KW-1133">Transmembrane helix</keyword>
<dbReference type="EMBL" id="JBIRYO010000007">
    <property type="protein sequence ID" value="MFI2474309.1"/>
    <property type="molecule type" value="Genomic_DNA"/>
</dbReference>
<feature type="transmembrane region" description="Helical" evidence="5">
    <location>
        <begin position="110"/>
        <end position="134"/>
    </location>
</feature>
<dbReference type="InterPro" id="IPR011701">
    <property type="entry name" value="MFS"/>
</dbReference>
<feature type="transmembrane region" description="Helical" evidence="5">
    <location>
        <begin position="308"/>
        <end position="325"/>
    </location>
</feature>
<feature type="domain" description="Major facilitator superfamily (MFS) profile" evidence="6">
    <location>
        <begin position="18"/>
        <end position="462"/>
    </location>
</feature>
<evidence type="ECO:0000256" key="2">
    <source>
        <dbReference type="ARBA" id="ARBA00022692"/>
    </source>
</evidence>
<gene>
    <name evidence="7" type="ORF">ACH49W_13115</name>
</gene>